<dbReference type="EMBL" id="JAAIUW010000008">
    <property type="protein sequence ID" value="KAF7819098.1"/>
    <property type="molecule type" value="Genomic_DNA"/>
</dbReference>
<accession>A0A834TBS1</accession>
<dbReference type="GO" id="GO:0016740">
    <property type="term" value="F:transferase activity"/>
    <property type="evidence" value="ECO:0007669"/>
    <property type="project" value="UniProtKB-KW"/>
</dbReference>
<comment type="caution">
    <text evidence="1">The sequence shown here is derived from an EMBL/GenBank/DDBJ whole genome shotgun (WGS) entry which is preliminary data.</text>
</comment>
<sequence length="106" mass="11687">MNNEDVVLEGVYGMVVLMCVDCGLPEHKEGVLIRVKQAVSDLIRDSDSSPLAGIIVDMFCIAMIDIADEFGISIGDGVLHIKRCNSRLDSSYSNASRTRQHRFDDV</sequence>
<name>A0A834TBS1_9FABA</name>
<dbReference type="AlphaFoldDB" id="A0A834TBS1"/>
<proteinExistence type="predicted"/>
<evidence type="ECO:0000313" key="1">
    <source>
        <dbReference type="EMBL" id="KAF7819098.1"/>
    </source>
</evidence>
<evidence type="ECO:0000313" key="2">
    <source>
        <dbReference type="Proteomes" id="UP000634136"/>
    </source>
</evidence>
<organism evidence="1 2">
    <name type="scientific">Senna tora</name>
    <dbReference type="NCBI Taxonomy" id="362788"/>
    <lineage>
        <taxon>Eukaryota</taxon>
        <taxon>Viridiplantae</taxon>
        <taxon>Streptophyta</taxon>
        <taxon>Embryophyta</taxon>
        <taxon>Tracheophyta</taxon>
        <taxon>Spermatophyta</taxon>
        <taxon>Magnoliopsida</taxon>
        <taxon>eudicotyledons</taxon>
        <taxon>Gunneridae</taxon>
        <taxon>Pentapetalae</taxon>
        <taxon>rosids</taxon>
        <taxon>fabids</taxon>
        <taxon>Fabales</taxon>
        <taxon>Fabaceae</taxon>
        <taxon>Caesalpinioideae</taxon>
        <taxon>Cassia clade</taxon>
        <taxon>Senna</taxon>
    </lineage>
</organism>
<keyword evidence="2" id="KW-1185">Reference proteome</keyword>
<dbReference type="Proteomes" id="UP000634136">
    <property type="component" value="Unassembled WGS sequence"/>
</dbReference>
<keyword evidence="1" id="KW-0808">Transferase</keyword>
<gene>
    <name evidence="1" type="ORF">G2W53_024553</name>
</gene>
<dbReference type="Gene3D" id="3.40.50.2000">
    <property type="entry name" value="Glycogen Phosphorylase B"/>
    <property type="match status" value="1"/>
</dbReference>
<dbReference type="OrthoDB" id="5835829at2759"/>
<protein>
    <submittedName>
        <fullName evidence="1">Anthocyanidin 3-O-glucosyltransferase 2-like</fullName>
    </submittedName>
</protein>
<reference evidence="1" key="1">
    <citation type="submission" date="2020-09" db="EMBL/GenBank/DDBJ databases">
        <title>Genome-Enabled Discovery of Anthraquinone Biosynthesis in Senna tora.</title>
        <authorList>
            <person name="Kang S.-H."/>
            <person name="Pandey R.P."/>
            <person name="Lee C.-M."/>
            <person name="Sim J.-S."/>
            <person name="Jeong J.-T."/>
            <person name="Choi B.-S."/>
            <person name="Jung M."/>
            <person name="Ginzburg D."/>
            <person name="Zhao K."/>
            <person name="Won S.Y."/>
            <person name="Oh T.-J."/>
            <person name="Yu Y."/>
            <person name="Kim N.-H."/>
            <person name="Lee O.R."/>
            <person name="Lee T.-H."/>
            <person name="Bashyal P."/>
            <person name="Kim T.-S."/>
            <person name="Lee W.-H."/>
            <person name="Kawkins C."/>
            <person name="Kim C.-K."/>
            <person name="Kim J.S."/>
            <person name="Ahn B.O."/>
            <person name="Rhee S.Y."/>
            <person name="Sohng J.K."/>
        </authorList>
    </citation>
    <scope>NUCLEOTIDE SEQUENCE</scope>
    <source>
        <tissue evidence="1">Leaf</tissue>
    </source>
</reference>